<evidence type="ECO:0000313" key="2">
    <source>
        <dbReference type="EMBL" id="ESP88859.1"/>
    </source>
</evidence>
<name>V4HLS8_9EURY</name>
<dbReference type="STRING" id="1324957.K933_07177"/>
<keyword evidence="3" id="KW-1185">Reference proteome</keyword>
<sequence>MNRRRLLASLGASALGGFAGCAALTGSDAAGGDARTVAPDLRGTPSATATPAPPELPESVRWRVGLAGVAWTALTRGTA</sequence>
<evidence type="ECO:0000313" key="3">
    <source>
        <dbReference type="Proteomes" id="UP000017840"/>
    </source>
</evidence>
<gene>
    <name evidence="2" type="ORF">K933_07177</name>
</gene>
<dbReference type="PROSITE" id="PS51257">
    <property type="entry name" value="PROKAR_LIPOPROTEIN"/>
    <property type="match status" value="1"/>
</dbReference>
<accession>V4HLS8</accession>
<dbReference type="EMBL" id="ASGZ01000023">
    <property type="protein sequence ID" value="ESP88859.1"/>
    <property type="molecule type" value="Genomic_DNA"/>
</dbReference>
<feature type="region of interest" description="Disordered" evidence="1">
    <location>
        <begin position="32"/>
        <end position="56"/>
    </location>
</feature>
<reference evidence="2 3" key="1">
    <citation type="journal article" date="2013" name="Genome Announc.">
        <title>Draft Genome Sequence of 'Candidatus Halobonum tyrrellensis' Strain G22, Isolated from the Hypersaline Waters of Lake Tyrrell, Australia.</title>
        <authorList>
            <person name="Ugalde J.A."/>
            <person name="Narasingarao P."/>
            <person name="Kuo S."/>
            <person name="Podell S."/>
            <person name="Allen E.E."/>
        </authorList>
    </citation>
    <scope>NUCLEOTIDE SEQUENCE [LARGE SCALE GENOMIC DNA]</scope>
    <source>
        <strain evidence="2 3">G22</strain>
    </source>
</reference>
<organism evidence="2 3">
    <name type="scientific">Candidatus Halobonum tyrrellensis G22</name>
    <dbReference type="NCBI Taxonomy" id="1324957"/>
    <lineage>
        <taxon>Archaea</taxon>
        <taxon>Methanobacteriati</taxon>
        <taxon>Methanobacteriota</taxon>
        <taxon>Stenosarchaea group</taxon>
        <taxon>Halobacteria</taxon>
        <taxon>Halobacteriales</taxon>
        <taxon>Haloferacaceae</taxon>
        <taxon>Candidatus Halobonum</taxon>
    </lineage>
</organism>
<feature type="non-terminal residue" evidence="2">
    <location>
        <position position="79"/>
    </location>
</feature>
<comment type="caution">
    <text evidence="2">The sequence shown here is derived from an EMBL/GenBank/DDBJ whole genome shotgun (WGS) entry which is preliminary data.</text>
</comment>
<protein>
    <submittedName>
        <fullName evidence="2">Uncharacterized protein</fullName>
    </submittedName>
</protein>
<proteinExistence type="predicted"/>
<dbReference type="Proteomes" id="UP000017840">
    <property type="component" value="Unassembled WGS sequence"/>
</dbReference>
<dbReference type="AlphaFoldDB" id="V4HLS8"/>
<evidence type="ECO:0000256" key="1">
    <source>
        <dbReference type="SAM" id="MobiDB-lite"/>
    </source>
</evidence>